<sequence>MYAIMETLISLLLMTHLSVAVHILKLLNEYSLTTTYGIKTEQLPRFNEYDFIIVGAGPGGSPVANRLSENANWRILLLEAGGPEGILQQIPLLSSLNTKYDWQYTYEPQKNACLGIKDRRCPCPKGKSLGGTSTMNSMLYTRGHKLDFDIWAQQGNYGWSYEEILPYFKKSQRANLREPVDEWYHGRNGYLHVQNAPWSTPLTAAFLNSGKQLGYDVVDYNGRQQIGFSDSQLTMVNGTRCSASKAYLRIRRLNLDIVTEATVSRVLIDDNNHAYGVEFIKNNKTYRINAGKEVILSAGTINTPKLLMLSGIGPKDHLDELGIKVVKNARVGYNLGDHVGFVGLTFLVNQSITLLAKNIRTPESVLQYAINGTGPYSTVVPAALAFIRTKLATDARPDLELVLRTRSFNTDGDGGKSRSISREVYDAIWKPIEGKDAWGIWIGAQLARSKGRVTLRSTNIEDHPIIDANLLDDPNDLEVLVEGVKLAIEISKSKTFQSYGSRLHDIKIPGCETFEFNCDDYWRCAIRRLTTTFNHEMGTAKMGPPTDPTAVVDPELRVHGVGGLRVIDASIMPGIPVGHLTATVYMIAEKGADMIKQSWEK</sequence>
<dbReference type="SUPFAM" id="SSF54373">
    <property type="entry name" value="FAD-linked reductases, C-terminal domain"/>
    <property type="match status" value="1"/>
</dbReference>
<proteinExistence type="inferred from homology"/>
<dbReference type="OrthoDB" id="269227at2759"/>
<keyword evidence="4" id="KW-0285">Flavoprotein</keyword>
<dbReference type="InterPro" id="IPR012132">
    <property type="entry name" value="GMC_OxRdtase"/>
</dbReference>
<evidence type="ECO:0000256" key="4">
    <source>
        <dbReference type="RuleBase" id="RU003968"/>
    </source>
</evidence>
<evidence type="ECO:0000256" key="1">
    <source>
        <dbReference type="ARBA" id="ARBA00010790"/>
    </source>
</evidence>
<dbReference type="GO" id="GO:0050660">
    <property type="term" value="F:flavin adenine dinucleotide binding"/>
    <property type="evidence" value="ECO:0007669"/>
    <property type="project" value="InterPro"/>
</dbReference>
<evidence type="ECO:0000259" key="6">
    <source>
        <dbReference type="PROSITE" id="PS00623"/>
    </source>
</evidence>
<dbReference type="Pfam" id="PF05199">
    <property type="entry name" value="GMC_oxred_C"/>
    <property type="match status" value="1"/>
</dbReference>
<dbReference type="KEGG" id="fas:105274122"/>
<evidence type="ECO:0000256" key="2">
    <source>
        <dbReference type="PIRSR" id="PIRSR000137-1"/>
    </source>
</evidence>
<dbReference type="InterPro" id="IPR007867">
    <property type="entry name" value="GMC_OxRtase_C"/>
</dbReference>
<accession>A0A9R1TU39</accession>
<feature type="binding site" evidence="3">
    <location>
        <position position="132"/>
    </location>
    <ligand>
        <name>FAD</name>
        <dbReference type="ChEBI" id="CHEBI:57692"/>
    </ligand>
</feature>
<feature type="binding site" evidence="3">
    <location>
        <position position="263"/>
    </location>
    <ligand>
        <name>FAD</name>
        <dbReference type="ChEBI" id="CHEBI:57692"/>
    </ligand>
</feature>
<dbReference type="PANTHER" id="PTHR11552">
    <property type="entry name" value="GLUCOSE-METHANOL-CHOLINE GMC OXIDOREDUCTASE"/>
    <property type="match status" value="1"/>
</dbReference>
<dbReference type="InterPro" id="IPR000172">
    <property type="entry name" value="GMC_OxRdtase_N"/>
</dbReference>
<dbReference type="Pfam" id="PF00732">
    <property type="entry name" value="GMC_oxred_N"/>
    <property type="match status" value="1"/>
</dbReference>
<evidence type="ECO:0000259" key="7">
    <source>
        <dbReference type="PROSITE" id="PS00624"/>
    </source>
</evidence>
<feature type="active site" description="Proton acceptor" evidence="2">
    <location>
        <position position="579"/>
    </location>
</feature>
<dbReference type="PROSITE" id="PS00623">
    <property type="entry name" value="GMC_OXRED_1"/>
    <property type="match status" value="1"/>
</dbReference>
<gene>
    <name evidence="9" type="primary">LOC105274122</name>
</gene>
<name>A0A9R1TU39_9HYME</name>
<feature type="active site" description="Proton donor" evidence="2">
    <location>
        <position position="535"/>
    </location>
</feature>
<keyword evidence="3 4" id="KW-0274">FAD</keyword>
<feature type="signal peptide" evidence="5">
    <location>
        <begin position="1"/>
        <end position="20"/>
    </location>
</feature>
<dbReference type="Gene3D" id="3.30.560.10">
    <property type="entry name" value="Glucose Oxidase, domain 3"/>
    <property type="match status" value="1"/>
</dbReference>
<evidence type="ECO:0000256" key="3">
    <source>
        <dbReference type="PIRSR" id="PIRSR000137-2"/>
    </source>
</evidence>
<dbReference type="PIRSF" id="PIRSF000137">
    <property type="entry name" value="Alcohol_oxidase"/>
    <property type="match status" value="1"/>
</dbReference>
<dbReference type="GO" id="GO:0016614">
    <property type="term" value="F:oxidoreductase activity, acting on CH-OH group of donors"/>
    <property type="evidence" value="ECO:0007669"/>
    <property type="project" value="InterPro"/>
</dbReference>
<comment type="similarity">
    <text evidence="1 4">Belongs to the GMC oxidoreductase family.</text>
</comment>
<dbReference type="RefSeq" id="XP_011315300.1">
    <property type="nucleotide sequence ID" value="XM_011316998.1"/>
</dbReference>
<dbReference type="Gene3D" id="3.50.50.60">
    <property type="entry name" value="FAD/NAD(P)-binding domain"/>
    <property type="match status" value="1"/>
</dbReference>
<keyword evidence="8" id="KW-1185">Reference proteome</keyword>
<reference evidence="9" key="1">
    <citation type="submission" date="2025-08" db="UniProtKB">
        <authorList>
            <consortium name="RefSeq"/>
        </authorList>
    </citation>
    <scope>IDENTIFICATION</scope>
    <source>
        <strain evidence="9">USDA-PBARC FA_bdor</strain>
        <tissue evidence="9">Whole organism</tissue>
    </source>
</reference>
<evidence type="ECO:0000256" key="5">
    <source>
        <dbReference type="SAM" id="SignalP"/>
    </source>
</evidence>
<dbReference type="AlphaFoldDB" id="A0A9R1TU39"/>
<feature type="domain" description="Glucose-methanol-choline oxidoreductase N-terminal" evidence="7">
    <location>
        <begin position="299"/>
        <end position="313"/>
    </location>
</feature>
<organism evidence="8 9">
    <name type="scientific">Fopius arisanus</name>
    <dbReference type="NCBI Taxonomy" id="64838"/>
    <lineage>
        <taxon>Eukaryota</taxon>
        <taxon>Metazoa</taxon>
        <taxon>Ecdysozoa</taxon>
        <taxon>Arthropoda</taxon>
        <taxon>Hexapoda</taxon>
        <taxon>Insecta</taxon>
        <taxon>Pterygota</taxon>
        <taxon>Neoptera</taxon>
        <taxon>Endopterygota</taxon>
        <taxon>Hymenoptera</taxon>
        <taxon>Apocrita</taxon>
        <taxon>Ichneumonoidea</taxon>
        <taxon>Braconidae</taxon>
        <taxon>Opiinae</taxon>
        <taxon>Fopius</taxon>
    </lineage>
</organism>
<keyword evidence="5" id="KW-0732">Signal</keyword>
<dbReference type="GeneID" id="105274122"/>
<evidence type="ECO:0000313" key="8">
    <source>
        <dbReference type="Proteomes" id="UP000694866"/>
    </source>
</evidence>
<dbReference type="InterPro" id="IPR036188">
    <property type="entry name" value="FAD/NAD-bd_sf"/>
</dbReference>
<dbReference type="PROSITE" id="PS00624">
    <property type="entry name" value="GMC_OXRED_2"/>
    <property type="match status" value="1"/>
</dbReference>
<protein>
    <submittedName>
        <fullName evidence="9">Glucose dehydrogenase [FAD, quinone]</fullName>
    </submittedName>
</protein>
<dbReference type="SUPFAM" id="SSF51905">
    <property type="entry name" value="FAD/NAD(P)-binding domain"/>
    <property type="match status" value="1"/>
</dbReference>
<evidence type="ECO:0000313" key="9">
    <source>
        <dbReference type="RefSeq" id="XP_011315300.1"/>
    </source>
</evidence>
<feature type="domain" description="Glucose-methanol-choline oxidoreductase N-terminal" evidence="6">
    <location>
        <begin position="126"/>
        <end position="149"/>
    </location>
</feature>
<dbReference type="PANTHER" id="PTHR11552:SF216">
    <property type="entry name" value="GLUCOSE-METHANOL-CHOLINE OXIDOREDUCTASE N-TERMINAL DOMAIN-CONTAINING PROTEIN"/>
    <property type="match status" value="1"/>
</dbReference>
<comment type="cofactor">
    <cofactor evidence="3">
        <name>FAD</name>
        <dbReference type="ChEBI" id="CHEBI:57692"/>
    </cofactor>
</comment>
<dbReference type="Proteomes" id="UP000694866">
    <property type="component" value="Unplaced"/>
</dbReference>
<feature type="chain" id="PRO_5040285468" evidence="5">
    <location>
        <begin position="21"/>
        <end position="601"/>
    </location>
</feature>